<organism evidence="1 2">
    <name type="scientific">Trifolium medium</name>
    <dbReference type="NCBI Taxonomy" id="97028"/>
    <lineage>
        <taxon>Eukaryota</taxon>
        <taxon>Viridiplantae</taxon>
        <taxon>Streptophyta</taxon>
        <taxon>Embryophyta</taxon>
        <taxon>Tracheophyta</taxon>
        <taxon>Spermatophyta</taxon>
        <taxon>Magnoliopsida</taxon>
        <taxon>eudicotyledons</taxon>
        <taxon>Gunneridae</taxon>
        <taxon>Pentapetalae</taxon>
        <taxon>rosids</taxon>
        <taxon>fabids</taxon>
        <taxon>Fabales</taxon>
        <taxon>Fabaceae</taxon>
        <taxon>Papilionoideae</taxon>
        <taxon>50 kb inversion clade</taxon>
        <taxon>NPAAA clade</taxon>
        <taxon>Hologalegina</taxon>
        <taxon>IRL clade</taxon>
        <taxon>Trifolieae</taxon>
        <taxon>Trifolium</taxon>
    </lineage>
</organism>
<dbReference type="EMBL" id="LXQA011221928">
    <property type="protein sequence ID" value="MCI89536.1"/>
    <property type="molecule type" value="Genomic_DNA"/>
</dbReference>
<evidence type="ECO:0000313" key="2">
    <source>
        <dbReference type="Proteomes" id="UP000265520"/>
    </source>
</evidence>
<proteinExistence type="predicted"/>
<dbReference type="AlphaFoldDB" id="A0A392VMH0"/>
<keyword evidence="2" id="KW-1185">Reference proteome</keyword>
<name>A0A392VMH0_9FABA</name>
<feature type="non-terminal residue" evidence="1">
    <location>
        <position position="1"/>
    </location>
</feature>
<sequence length="40" mass="3807">LTSSAHLGSPAVFSDAVGTPAVPTDLINVALSSPSLGVTG</sequence>
<protein>
    <submittedName>
        <fullName evidence="1">Uncharacterized protein</fullName>
    </submittedName>
</protein>
<dbReference type="Proteomes" id="UP000265520">
    <property type="component" value="Unassembled WGS sequence"/>
</dbReference>
<comment type="caution">
    <text evidence="1">The sequence shown here is derived from an EMBL/GenBank/DDBJ whole genome shotgun (WGS) entry which is preliminary data.</text>
</comment>
<evidence type="ECO:0000313" key="1">
    <source>
        <dbReference type="EMBL" id="MCI89536.1"/>
    </source>
</evidence>
<accession>A0A392VMH0</accession>
<reference evidence="1 2" key="1">
    <citation type="journal article" date="2018" name="Front. Plant Sci.">
        <title>Red Clover (Trifolium pratense) and Zigzag Clover (T. medium) - A Picture of Genomic Similarities and Differences.</title>
        <authorList>
            <person name="Dluhosova J."/>
            <person name="Istvanek J."/>
            <person name="Nedelnik J."/>
            <person name="Repkova J."/>
        </authorList>
    </citation>
    <scope>NUCLEOTIDE SEQUENCE [LARGE SCALE GENOMIC DNA]</scope>
    <source>
        <strain evidence="2">cv. 10/8</strain>
        <tissue evidence="1">Leaf</tissue>
    </source>
</reference>